<dbReference type="KEGG" id="amus:LMH87_004026"/>
<comment type="caution">
    <text evidence="1">The sequence shown here is derived from an EMBL/GenBank/DDBJ whole genome shotgun (WGS) entry which is preliminary data.</text>
</comment>
<accession>A0A9W8UH88</accession>
<organism evidence="1 2">
    <name type="scientific">Akanthomyces muscarius</name>
    <name type="common">Entomopathogenic fungus</name>
    <name type="synonym">Lecanicillium muscarium</name>
    <dbReference type="NCBI Taxonomy" id="2231603"/>
    <lineage>
        <taxon>Eukaryota</taxon>
        <taxon>Fungi</taxon>
        <taxon>Dikarya</taxon>
        <taxon>Ascomycota</taxon>
        <taxon>Pezizomycotina</taxon>
        <taxon>Sordariomycetes</taxon>
        <taxon>Hypocreomycetidae</taxon>
        <taxon>Hypocreales</taxon>
        <taxon>Cordycipitaceae</taxon>
        <taxon>Akanthomyces</taxon>
    </lineage>
</organism>
<dbReference type="AlphaFoldDB" id="A0A9W8UH88"/>
<gene>
    <name evidence="1" type="ORF">LMH87_004026</name>
</gene>
<protein>
    <submittedName>
        <fullName evidence="1">Uncharacterized protein</fullName>
    </submittedName>
</protein>
<evidence type="ECO:0000313" key="1">
    <source>
        <dbReference type="EMBL" id="KAJ4145168.1"/>
    </source>
</evidence>
<keyword evidence="2" id="KW-1185">Reference proteome</keyword>
<proteinExistence type="predicted"/>
<dbReference type="EMBL" id="JAJHUN010000011">
    <property type="protein sequence ID" value="KAJ4145168.1"/>
    <property type="molecule type" value="Genomic_DNA"/>
</dbReference>
<evidence type="ECO:0000313" key="2">
    <source>
        <dbReference type="Proteomes" id="UP001144673"/>
    </source>
</evidence>
<sequence length="292" mass="33692">MKFIFLDHRQQDKKTELARLRDLAIDKPNDGTSDLWQYIFSSTFRGERWRVETDGSTLINKENNSIEIRVYRSTQSTEPGPFLVWRGRQPKRDFENRDDIEGDLRKQALGAGLLQLKYYPERHSIWIMTSIGASAKLWVLRSRTSNEPTPELTPVWPDEVPVLGSKPLTCLHNPQNPIGVPFWGPGSRYIEEEEMIHGPITSEGLGRIPEWNSSQQRAVHVMRAGRELFGPEDAVGHGRELEYRWSQIGCHDLHEVHPVPNAYNDIKTYPGHYEDILAHIKKNPDAKFFVQT</sequence>
<dbReference type="GeneID" id="80891185"/>
<reference evidence="1" key="1">
    <citation type="journal article" date="2023" name="Access Microbiol">
        <title>De-novo genome assembly for Akanthomyces muscarius, a biocontrol agent of insect agricultural pests.</title>
        <authorList>
            <person name="Erdos Z."/>
            <person name="Studholme D.J."/>
            <person name="Raymond B."/>
            <person name="Sharma M."/>
        </authorList>
    </citation>
    <scope>NUCLEOTIDE SEQUENCE</scope>
    <source>
        <strain evidence="1">Ve6</strain>
    </source>
</reference>
<dbReference type="Proteomes" id="UP001144673">
    <property type="component" value="Chromosome 2"/>
</dbReference>
<name>A0A9W8UH88_AKAMU</name>
<dbReference type="RefSeq" id="XP_056048838.1">
    <property type="nucleotide sequence ID" value="XM_056195183.1"/>
</dbReference>